<feature type="compositionally biased region" description="Low complexity" evidence="14">
    <location>
        <begin position="11"/>
        <end position="23"/>
    </location>
</feature>
<feature type="region of interest" description="Disordered" evidence="14">
    <location>
        <begin position="1"/>
        <end position="57"/>
    </location>
</feature>
<dbReference type="EMBL" id="ML009297">
    <property type="protein sequence ID" value="RKO97363.1"/>
    <property type="molecule type" value="Genomic_DNA"/>
</dbReference>
<dbReference type="InterPro" id="IPR015421">
    <property type="entry name" value="PyrdxlP-dep_Trfase_major"/>
</dbReference>
<comment type="similarity">
    <text evidence="2 13">Belongs to the trans-sulfuration enzymes family.</text>
</comment>
<dbReference type="CDD" id="cd00614">
    <property type="entry name" value="CGS_like"/>
    <property type="match status" value="1"/>
</dbReference>
<keyword evidence="6" id="KW-0486">Methionine biosynthesis</keyword>
<dbReference type="InterPro" id="IPR006238">
    <property type="entry name" value="Cys_b_lyase_euk"/>
</dbReference>
<dbReference type="InterPro" id="IPR000277">
    <property type="entry name" value="Cys/Met-Metab_PyrdxlP-dep_enz"/>
</dbReference>
<dbReference type="GO" id="GO:0047804">
    <property type="term" value="F:cysteine-S-conjugate beta-lyase activity"/>
    <property type="evidence" value="ECO:0007669"/>
    <property type="project" value="UniProtKB-EC"/>
</dbReference>
<dbReference type="FunFam" id="3.90.1150.10:FF:000013">
    <property type="entry name" value="Cystathionine beta-lyase"/>
    <property type="match status" value="1"/>
</dbReference>
<evidence type="ECO:0000256" key="13">
    <source>
        <dbReference type="RuleBase" id="RU362118"/>
    </source>
</evidence>
<keyword evidence="5 13" id="KW-0663">Pyridoxal phosphate</keyword>
<reference evidence="16" key="1">
    <citation type="journal article" date="2018" name="Nat. Microbiol.">
        <title>Leveraging single-cell genomics to expand the fungal tree of life.</title>
        <authorList>
            <person name="Ahrendt S.R."/>
            <person name="Quandt C.A."/>
            <person name="Ciobanu D."/>
            <person name="Clum A."/>
            <person name="Salamov A."/>
            <person name="Andreopoulos B."/>
            <person name="Cheng J.F."/>
            <person name="Woyke T."/>
            <person name="Pelin A."/>
            <person name="Henrissat B."/>
            <person name="Reynolds N.K."/>
            <person name="Benny G.L."/>
            <person name="Smith M.E."/>
            <person name="James T.Y."/>
            <person name="Grigoriev I.V."/>
        </authorList>
    </citation>
    <scope>NUCLEOTIDE SEQUENCE [LARGE SCALE GENOMIC DNA]</scope>
    <source>
        <strain evidence="16">ATCC 52028</strain>
    </source>
</reference>
<dbReference type="PANTHER" id="PTHR11808">
    <property type="entry name" value="TRANS-SULFURATION ENZYME FAMILY MEMBER"/>
    <property type="match status" value="1"/>
</dbReference>
<protein>
    <recommendedName>
        <fullName evidence="12">Cystathionine beta-lyase</fullName>
        <ecNumber evidence="3">4.4.1.13</ecNumber>
    </recommendedName>
    <alternativeName>
        <fullName evidence="9">Cysteine-S-conjugate beta-lyase</fullName>
    </alternativeName>
</protein>
<dbReference type="InterPro" id="IPR015424">
    <property type="entry name" value="PyrdxlP-dep_Trfase"/>
</dbReference>
<evidence type="ECO:0000256" key="7">
    <source>
        <dbReference type="ARBA" id="ARBA00023239"/>
    </source>
</evidence>
<evidence type="ECO:0000313" key="16">
    <source>
        <dbReference type="Proteomes" id="UP000268535"/>
    </source>
</evidence>
<evidence type="ECO:0000313" key="15">
    <source>
        <dbReference type="EMBL" id="RKO97363.1"/>
    </source>
</evidence>
<dbReference type="SUPFAM" id="SSF53383">
    <property type="entry name" value="PLP-dependent transferases"/>
    <property type="match status" value="1"/>
</dbReference>
<dbReference type="PANTHER" id="PTHR11808:SF50">
    <property type="entry name" value="CYSTATHIONINE BETA-LYASE"/>
    <property type="match status" value="1"/>
</dbReference>
<evidence type="ECO:0000256" key="10">
    <source>
        <dbReference type="ARBA" id="ARBA00047517"/>
    </source>
</evidence>
<evidence type="ECO:0000256" key="8">
    <source>
        <dbReference type="ARBA" id="ARBA00046315"/>
    </source>
</evidence>
<dbReference type="InterPro" id="IPR015422">
    <property type="entry name" value="PyrdxlP-dep_Trfase_small"/>
</dbReference>
<dbReference type="GO" id="GO:0071266">
    <property type="term" value="P:'de novo' L-methionine biosynthetic process"/>
    <property type="evidence" value="ECO:0007669"/>
    <property type="project" value="InterPro"/>
</dbReference>
<sequence length="506" mass="54467">MDQLDSAGRITTAAASSCSPTAAGENDNDNDAEHDVETSGTSRNSSDRVVAAAAKKKLPKRRYRPATECVFVDTEISDQYNASSIPIYQSATFKQPSINEPGAYDYSRSGNPTRTHVEQHLAKLMHATRAFVCSSGMGALDVITRLVRPGDELIAGDDLYGGTQRLLTFLQKHMGIVVHHIDTTRPDSIRPFLRPGKTTMVLLETPTNPLMKVADIPTISEIVHAACPDALVVVDNTMMSPYLMRPLNLGADITYDSGTKYLSGHHDLMAGVIGVRDPALAERIYFIINSTGCGLAPFDCFLLMRGIKTLAVRVERQQESAMLLAKFLESKGITVHYPGLPSHPQHALHMQLAAGGGAVLAIETGDVALSEKLVALTHLYAISVSFGCVNSLISMPCRMSHASIPAAVRKSRNFPEDLVRICVGVEDWQDLVEDLDEALRGAGVYEAVKQRQKAQQLAKATPAQRATADVMAAAARSEAAAAACVDAHALKQNHVLPASESAPLHV</sequence>
<evidence type="ECO:0000256" key="2">
    <source>
        <dbReference type="ARBA" id="ARBA00009077"/>
    </source>
</evidence>
<evidence type="ECO:0000256" key="14">
    <source>
        <dbReference type="SAM" id="MobiDB-lite"/>
    </source>
</evidence>
<organism evidence="15 16">
    <name type="scientific">Caulochytrium protostelioides</name>
    <dbReference type="NCBI Taxonomy" id="1555241"/>
    <lineage>
        <taxon>Eukaryota</taxon>
        <taxon>Fungi</taxon>
        <taxon>Fungi incertae sedis</taxon>
        <taxon>Chytridiomycota</taxon>
        <taxon>Chytridiomycota incertae sedis</taxon>
        <taxon>Chytridiomycetes</taxon>
        <taxon>Caulochytriales</taxon>
        <taxon>Caulochytriaceae</taxon>
        <taxon>Caulochytrium</taxon>
    </lineage>
</organism>
<proteinExistence type="inferred from homology"/>
<comment type="cofactor">
    <cofactor evidence="1 13">
        <name>pyridoxal 5'-phosphate</name>
        <dbReference type="ChEBI" id="CHEBI:597326"/>
    </cofactor>
</comment>
<evidence type="ECO:0000256" key="5">
    <source>
        <dbReference type="ARBA" id="ARBA00022898"/>
    </source>
</evidence>
<dbReference type="GO" id="GO:0019346">
    <property type="term" value="P:transsulfuration"/>
    <property type="evidence" value="ECO:0007669"/>
    <property type="project" value="InterPro"/>
</dbReference>
<dbReference type="Gene3D" id="3.40.640.10">
    <property type="entry name" value="Type I PLP-dependent aspartate aminotransferase-like (Major domain)"/>
    <property type="match status" value="1"/>
</dbReference>
<dbReference type="InterPro" id="IPR054542">
    <property type="entry name" value="Cys_met_metab_PP"/>
</dbReference>
<keyword evidence="7" id="KW-0456">Lyase</keyword>
<gene>
    <name evidence="15" type="ORF">CAUPRSCDRAFT_6623</name>
</gene>
<evidence type="ECO:0000256" key="1">
    <source>
        <dbReference type="ARBA" id="ARBA00001933"/>
    </source>
</evidence>
<evidence type="ECO:0000256" key="11">
    <source>
        <dbReference type="ARBA" id="ARBA00047625"/>
    </source>
</evidence>
<dbReference type="EC" id="4.4.1.13" evidence="3"/>
<comment type="pathway">
    <text evidence="8">Amino-acid biosynthesis; L-methionine biosynthesis via de novo pathway; L-homocysteine from L-cystathionine: step 1/1.</text>
</comment>
<dbReference type="FunFam" id="3.40.640.10:FF:000009">
    <property type="entry name" value="Cystathionine gamma-synthase homolog"/>
    <property type="match status" value="1"/>
</dbReference>
<dbReference type="Proteomes" id="UP000268535">
    <property type="component" value="Unassembled WGS sequence"/>
</dbReference>
<dbReference type="NCBIfam" id="TIGR01329">
    <property type="entry name" value="cysta_beta_ly_E"/>
    <property type="match status" value="1"/>
</dbReference>
<evidence type="ECO:0000256" key="12">
    <source>
        <dbReference type="ARBA" id="ARBA00072331"/>
    </source>
</evidence>
<dbReference type="PROSITE" id="PS00868">
    <property type="entry name" value="CYS_MET_METAB_PP"/>
    <property type="match status" value="1"/>
</dbReference>
<evidence type="ECO:0000256" key="4">
    <source>
        <dbReference type="ARBA" id="ARBA00022605"/>
    </source>
</evidence>
<name>A0A4P9WYD1_9FUNG</name>
<dbReference type="Pfam" id="PF01053">
    <property type="entry name" value="Cys_Met_Meta_PP"/>
    <property type="match status" value="1"/>
</dbReference>
<dbReference type="GO" id="GO:0030170">
    <property type="term" value="F:pyridoxal phosphate binding"/>
    <property type="evidence" value="ECO:0007669"/>
    <property type="project" value="InterPro"/>
</dbReference>
<dbReference type="AlphaFoldDB" id="A0A4P9WYD1"/>
<dbReference type="Gene3D" id="3.90.1150.10">
    <property type="entry name" value="Aspartate Aminotransferase, domain 1"/>
    <property type="match status" value="1"/>
</dbReference>
<accession>A0A4P9WYD1</accession>
<comment type="catalytic activity">
    <reaction evidence="10">
        <text>L,L-cystathionine + H2O = L-homocysteine + pyruvate + NH4(+)</text>
        <dbReference type="Rhea" id="RHEA:13965"/>
        <dbReference type="ChEBI" id="CHEBI:15361"/>
        <dbReference type="ChEBI" id="CHEBI:15377"/>
        <dbReference type="ChEBI" id="CHEBI:28938"/>
        <dbReference type="ChEBI" id="CHEBI:58161"/>
        <dbReference type="ChEBI" id="CHEBI:58199"/>
    </reaction>
</comment>
<dbReference type="GO" id="GO:0005737">
    <property type="term" value="C:cytoplasm"/>
    <property type="evidence" value="ECO:0007669"/>
    <property type="project" value="TreeGrafter"/>
</dbReference>
<evidence type="ECO:0000256" key="9">
    <source>
        <dbReference type="ARBA" id="ARBA00047213"/>
    </source>
</evidence>
<comment type="catalytic activity">
    <reaction evidence="11">
        <text>an S-substituted L-cysteine + H2O = a thiol + pyruvate + NH4(+)</text>
        <dbReference type="Rhea" id="RHEA:18121"/>
        <dbReference type="ChEBI" id="CHEBI:15361"/>
        <dbReference type="ChEBI" id="CHEBI:15377"/>
        <dbReference type="ChEBI" id="CHEBI:28938"/>
        <dbReference type="ChEBI" id="CHEBI:29256"/>
        <dbReference type="ChEBI" id="CHEBI:58717"/>
        <dbReference type="EC" id="4.4.1.13"/>
    </reaction>
</comment>
<keyword evidence="4" id="KW-0028">Amino-acid biosynthesis</keyword>
<evidence type="ECO:0000256" key="6">
    <source>
        <dbReference type="ARBA" id="ARBA00023167"/>
    </source>
</evidence>
<evidence type="ECO:0000256" key="3">
    <source>
        <dbReference type="ARBA" id="ARBA00012224"/>
    </source>
</evidence>